<name>A0A0F9GTY1_9ZZZZ</name>
<comment type="caution">
    <text evidence="2">The sequence shown here is derived from an EMBL/GenBank/DDBJ whole genome shotgun (WGS) entry which is preliminary data.</text>
</comment>
<reference evidence="2" key="1">
    <citation type="journal article" date="2015" name="Nature">
        <title>Complex archaea that bridge the gap between prokaryotes and eukaryotes.</title>
        <authorList>
            <person name="Spang A."/>
            <person name="Saw J.H."/>
            <person name="Jorgensen S.L."/>
            <person name="Zaremba-Niedzwiedzka K."/>
            <person name="Martijn J."/>
            <person name="Lind A.E."/>
            <person name="van Eijk R."/>
            <person name="Schleper C."/>
            <person name="Guy L."/>
            <person name="Ettema T.J."/>
        </authorList>
    </citation>
    <scope>NUCLEOTIDE SEQUENCE</scope>
</reference>
<feature type="region of interest" description="Disordered" evidence="1">
    <location>
        <begin position="1"/>
        <end position="30"/>
    </location>
</feature>
<evidence type="ECO:0000256" key="1">
    <source>
        <dbReference type="SAM" id="MobiDB-lite"/>
    </source>
</evidence>
<dbReference type="EMBL" id="LAZR01025158">
    <property type="protein sequence ID" value="KKL72805.1"/>
    <property type="molecule type" value="Genomic_DNA"/>
</dbReference>
<gene>
    <name evidence="2" type="ORF">LCGC14_2081220</name>
</gene>
<organism evidence="2">
    <name type="scientific">marine sediment metagenome</name>
    <dbReference type="NCBI Taxonomy" id="412755"/>
    <lineage>
        <taxon>unclassified sequences</taxon>
        <taxon>metagenomes</taxon>
        <taxon>ecological metagenomes</taxon>
    </lineage>
</organism>
<protein>
    <submittedName>
        <fullName evidence="2">Uncharacterized protein</fullName>
    </submittedName>
</protein>
<evidence type="ECO:0000313" key="2">
    <source>
        <dbReference type="EMBL" id="KKL72805.1"/>
    </source>
</evidence>
<proteinExistence type="predicted"/>
<sequence length="85" mass="9920">MAIDDLLSGGKKKSKKEMKKTTESTQLSGEKSYKNIYMHQETIDLLHKIVYRKKMSDNDYKFADAIHESLLLLDAQENRREGKKE</sequence>
<dbReference type="AlphaFoldDB" id="A0A0F9GTY1"/>
<accession>A0A0F9GTY1</accession>